<dbReference type="Gene3D" id="2.160.20.10">
    <property type="entry name" value="Single-stranded right-handed beta-helix, Pectin lyase-like"/>
    <property type="match status" value="1"/>
</dbReference>
<dbReference type="InterPro" id="IPR012334">
    <property type="entry name" value="Pectin_lyas_fold"/>
</dbReference>
<feature type="signal peptide" evidence="5">
    <location>
        <begin position="1"/>
        <end position="29"/>
    </location>
</feature>
<evidence type="ECO:0008006" key="8">
    <source>
        <dbReference type="Google" id="ProtNLM"/>
    </source>
</evidence>
<organism evidence="6 7">
    <name type="scientific">Rubus argutus</name>
    <name type="common">Southern blackberry</name>
    <dbReference type="NCBI Taxonomy" id="59490"/>
    <lineage>
        <taxon>Eukaryota</taxon>
        <taxon>Viridiplantae</taxon>
        <taxon>Streptophyta</taxon>
        <taxon>Embryophyta</taxon>
        <taxon>Tracheophyta</taxon>
        <taxon>Spermatophyta</taxon>
        <taxon>Magnoliopsida</taxon>
        <taxon>eudicotyledons</taxon>
        <taxon>Gunneridae</taxon>
        <taxon>Pentapetalae</taxon>
        <taxon>rosids</taxon>
        <taxon>fabids</taxon>
        <taxon>Rosales</taxon>
        <taxon>Rosaceae</taxon>
        <taxon>Rosoideae</taxon>
        <taxon>Rosoideae incertae sedis</taxon>
        <taxon>Rubus</taxon>
    </lineage>
</organism>
<proteinExistence type="inferred from homology"/>
<keyword evidence="3" id="KW-0134">Cell wall</keyword>
<evidence type="ECO:0000256" key="4">
    <source>
        <dbReference type="ARBA" id="ARBA00022729"/>
    </source>
</evidence>
<evidence type="ECO:0000256" key="2">
    <source>
        <dbReference type="ARBA" id="ARBA00010980"/>
    </source>
</evidence>
<keyword evidence="7" id="KW-1185">Reference proteome</keyword>
<reference evidence="6 7" key="1">
    <citation type="journal article" date="2023" name="G3 (Bethesda)">
        <title>A chromosome-length genome assembly and annotation of blackberry (Rubus argutus, cv. 'Hillquist').</title>
        <authorList>
            <person name="Bruna T."/>
            <person name="Aryal R."/>
            <person name="Dudchenko O."/>
            <person name="Sargent D.J."/>
            <person name="Mead D."/>
            <person name="Buti M."/>
            <person name="Cavallini A."/>
            <person name="Hytonen T."/>
            <person name="Andres J."/>
            <person name="Pham M."/>
            <person name="Weisz D."/>
            <person name="Mascagni F."/>
            <person name="Usai G."/>
            <person name="Natali L."/>
            <person name="Bassil N."/>
            <person name="Fernandez G.E."/>
            <person name="Lomsadze A."/>
            <person name="Armour M."/>
            <person name="Olukolu B."/>
            <person name="Poorten T."/>
            <person name="Britton C."/>
            <person name="Davik J."/>
            <person name="Ashrafi H."/>
            <person name="Aiden E.L."/>
            <person name="Borodovsky M."/>
            <person name="Worthington M."/>
        </authorList>
    </citation>
    <scope>NUCLEOTIDE SEQUENCE [LARGE SCALE GENOMIC DNA]</scope>
    <source>
        <strain evidence="6">PI 553951</strain>
    </source>
</reference>
<dbReference type="GO" id="GO:0030570">
    <property type="term" value="F:pectate lyase activity"/>
    <property type="evidence" value="ECO:0007669"/>
    <property type="project" value="InterPro"/>
</dbReference>
<dbReference type="PRINTS" id="PR00807">
    <property type="entry name" value="AMBALLERGEN"/>
</dbReference>
<sequence length="187" mass="20935">MAVFECSKRWIHTCVLILFVFGLVAETRTLPTGAVYDPEEIASMVSMSIRNSTETKLRHLQQGFPSSLCVTGNSIDDCWRCDPNWYNNRKRLADCAIGFGRNAIGGRDGHFYVVTDPSDDDAINPKPGTLRHAVIQTEPLWIVFQRDMVIQLKQELIMNSYKTVDGRGASVHIAMEHASQSNMSPTS</sequence>
<accession>A0AAW1W3M5</accession>
<comment type="similarity">
    <text evidence="2">Belongs to the polysaccharide lyase 1 family.</text>
</comment>
<dbReference type="InterPro" id="IPR011050">
    <property type="entry name" value="Pectin_lyase_fold/virulence"/>
</dbReference>
<gene>
    <name evidence="6" type="ORF">M0R45_028077</name>
</gene>
<dbReference type="Proteomes" id="UP001457282">
    <property type="component" value="Unassembled WGS sequence"/>
</dbReference>
<dbReference type="InterPro" id="IPR045032">
    <property type="entry name" value="PEL"/>
</dbReference>
<feature type="chain" id="PRO_5043688192" description="Pectate lyase" evidence="5">
    <location>
        <begin position="30"/>
        <end position="187"/>
    </location>
</feature>
<comment type="caution">
    <text evidence="6">The sequence shown here is derived from an EMBL/GenBank/DDBJ whole genome shotgun (WGS) entry which is preliminary data.</text>
</comment>
<dbReference type="PANTHER" id="PTHR31683:SF208">
    <property type="entry name" value="PECTATE LYASE"/>
    <property type="match status" value="1"/>
</dbReference>
<keyword evidence="3" id="KW-0964">Secreted</keyword>
<dbReference type="AlphaFoldDB" id="A0AAW1W3M5"/>
<comment type="subcellular location">
    <subcellularLocation>
        <location evidence="1">Secreted</location>
        <location evidence="1">Cell wall</location>
    </subcellularLocation>
</comment>
<dbReference type="SUPFAM" id="SSF51126">
    <property type="entry name" value="Pectin lyase-like"/>
    <property type="match status" value="1"/>
</dbReference>
<dbReference type="InterPro" id="IPR018082">
    <property type="entry name" value="AmbAllergen"/>
</dbReference>
<evidence type="ECO:0000256" key="3">
    <source>
        <dbReference type="ARBA" id="ARBA00022512"/>
    </source>
</evidence>
<protein>
    <recommendedName>
        <fullName evidence="8">Pectate lyase</fullName>
    </recommendedName>
</protein>
<keyword evidence="4 5" id="KW-0732">Signal</keyword>
<evidence type="ECO:0000256" key="5">
    <source>
        <dbReference type="SAM" id="SignalP"/>
    </source>
</evidence>
<evidence type="ECO:0000313" key="7">
    <source>
        <dbReference type="Proteomes" id="UP001457282"/>
    </source>
</evidence>
<dbReference type="PANTHER" id="PTHR31683">
    <property type="entry name" value="PECTATE LYASE 18-RELATED"/>
    <property type="match status" value="1"/>
</dbReference>
<name>A0AAW1W3M5_RUBAR</name>
<dbReference type="EMBL" id="JBEDUW010000006">
    <property type="protein sequence ID" value="KAK9919486.1"/>
    <property type="molecule type" value="Genomic_DNA"/>
</dbReference>
<evidence type="ECO:0000256" key="1">
    <source>
        <dbReference type="ARBA" id="ARBA00004191"/>
    </source>
</evidence>
<evidence type="ECO:0000313" key="6">
    <source>
        <dbReference type="EMBL" id="KAK9919486.1"/>
    </source>
</evidence>